<feature type="compositionally biased region" description="Basic and acidic residues" evidence="2">
    <location>
        <begin position="63"/>
        <end position="74"/>
    </location>
</feature>
<feature type="region of interest" description="Disordered" evidence="2">
    <location>
        <begin position="1"/>
        <end position="75"/>
    </location>
</feature>
<feature type="domain" description="RRM" evidence="3">
    <location>
        <begin position="413"/>
        <end position="496"/>
    </location>
</feature>
<organism evidence="4 5">
    <name type="scientific">Phyllosticta paracitricarpa</name>
    <dbReference type="NCBI Taxonomy" id="2016321"/>
    <lineage>
        <taxon>Eukaryota</taxon>
        <taxon>Fungi</taxon>
        <taxon>Dikarya</taxon>
        <taxon>Ascomycota</taxon>
        <taxon>Pezizomycotina</taxon>
        <taxon>Dothideomycetes</taxon>
        <taxon>Dothideomycetes incertae sedis</taxon>
        <taxon>Botryosphaeriales</taxon>
        <taxon>Phyllostictaceae</taxon>
        <taxon>Phyllosticta</taxon>
    </lineage>
</organism>
<keyword evidence="1" id="KW-0694">RNA-binding</keyword>
<feature type="region of interest" description="Disordered" evidence="2">
    <location>
        <begin position="125"/>
        <end position="156"/>
    </location>
</feature>
<proteinExistence type="predicted"/>
<keyword evidence="5" id="KW-1185">Reference proteome</keyword>
<name>A0ABR1MWY4_9PEZI</name>
<accession>A0ABR1MWY4</accession>
<dbReference type="PANTHER" id="PTHR23147">
    <property type="entry name" value="SERINE/ARGININE RICH SPLICING FACTOR"/>
    <property type="match status" value="1"/>
</dbReference>
<dbReference type="PROSITE" id="PS50102">
    <property type="entry name" value="RRM"/>
    <property type="match status" value="2"/>
</dbReference>
<dbReference type="Gene3D" id="3.30.70.330">
    <property type="match status" value="2"/>
</dbReference>
<dbReference type="SMART" id="SM00360">
    <property type="entry name" value="RRM"/>
    <property type="match status" value="2"/>
</dbReference>
<evidence type="ECO:0000256" key="2">
    <source>
        <dbReference type="SAM" id="MobiDB-lite"/>
    </source>
</evidence>
<evidence type="ECO:0000256" key="1">
    <source>
        <dbReference type="PROSITE-ProRule" id="PRU00176"/>
    </source>
</evidence>
<gene>
    <name evidence="4" type="ORF">JOL62DRAFT_559376</name>
</gene>
<sequence length="680" mass="75814">MSPDTPSAKLQEKSDLPAQLSTQEAPSPASTYGQTLVGGDSIPATPGSDSLNEPCQTASGCDTADRSDETHDQFEDAPSYKFEEMLDRCKNASAAVRRGLSLTTCGSSPAKLTSMVQDLSVNRHARSNKAPMASTSDEDMADAPAEQVKPADVRPVDFKPVDVEPVDVEPVDVKPATESPDPFSPRPGKKGHMVTADNAQAHYKPECCIFVAKYVLQPLATKHVLILASLPTAQPDDIIRSALSELFSRFGKCFIKLKRDRGMPIAFVQFDNAADADKALGQGDSLFVLGRKCRTERAKAPRCLYVSRRDGSMPTEDEVLRLMKNRGEIEKTWVPSDTDQEVHKLAPGFFVKFVYYQDAVDAINALRDRPTYNVEAQQTPRSAIALFDPSSVLTTPYPNSRAPLFDASQHDSRALWVGELPDTVTKSDLARVFGGPGREIGFIELRIRSNTDRSDFMSYAFIHYKEPQSAFMAARMTFGTLRLFNKRNVKVQYARKPYWQLVGHMAASPHRQNVAYQNMPQQHMVQQSMAQQSMAQHNIAQQNMFQQSLVQQSMTQQNMAQQNYFQHSMVQQNMAYGMDGFTSTSQHLNMTQVVPAFTAQHPFAFYGNNFYNEYPQANYMYSPEVSYGMPYMSSDMNNQSAAYPFQYQDLSGSSYVFPQAQMGNFVPPSFGPAPAFYFNQ</sequence>
<dbReference type="InterPro" id="IPR012677">
    <property type="entry name" value="Nucleotide-bd_a/b_plait_sf"/>
</dbReference>
<dbReference type="SUPFAM" id="SSF54928">
    <property type="entry name" value="RNA-binding domain, RBD"/>
    <property type="match status" value="2"/>
</dbReference>
<feature type="region of interest" description="Disordered" evidence="2">
    <location>
        <begin position="172"/>
        <end position="192"/>
    </location>
</feature>
<protein>
    <recommendedName>
        <fullName evidence="3">RRM domain-containing protein</fullName>
    </recommendedName>
</protein>
<feature type="domain" description="RRM" evidence="3">
    <location>
        <begin position="223"/>
        <end position="300"/>
    </location>
</feature>
<dbReference type="EMBL" id="JBBPBF010000036">
    <property type="protein sequence ID" value="KAK7607457.1"/>
    <property type="molecule type" value="Genomic_DNA"/>
</dbReference>
<reference evidence="4 5" key="1">
    <citation type="submission" date="2024-04" db="EMBL/GenBank/DDBJ databases">
        <title>Phyllosticta paracitricarpa is synonymous to the EU quarantine fungus P. citricarpa based on phylogenomic analyses.</title>
        <authorList>
            <consortium name="Lawrence Berkeley National Laboratory"/>
            <person name="Van ingen-buijs V.A."/>
            <person name="Van westerhoven A.C."/>
            <person name="Haridas S."/>
            <person name="Skiadas P."/>
            <person name="Martin F."/>
            <person name="Groenewald J.Z."/>
            <person name="Crous P.W."/>
            <person name="Seidl M.F."/>
        </authorList>
    </citation>
    <scope>NUCLEOTIDE SEQUENCE [LARGE SCALE GENOMIC DNA]</scope>
    <source>
        <strain evidence="4 5">CBS 141358</strain>
    </source>
</reference>
<evidence type="ECO:0000313" key="4">
    <source>
        <dbReference type="EMBL" id="KAK7607457.1"/>
    </source>
</evidence>
<feature type="compositionally biased region" description="Polar residues" evidence="2">
    <location>
        <begin position="19"/>
        <end position="34"/>
    </location>
</feature>
<evidence type="ECO:0000259" key="3">
    <source>
        <dbReference type="PROSITE" id="PS50102"/>
    </source>
</evidence>
<evidence type="ECO:0000313" key="5">
    <source>
        <dbReference type="Proteomes" id="UP001367316"/>
    </source>
</evidence>
<comment type="caution">
    <text evidence="4">The sequence shown here is derived from an EMBL/GenBank/DDBJ whole genome shotgun (WGS) entry which is preliminary data.</text>
</comment>
<dbReference type="InterPro" id="IPR000504">
    <property type="entry name" value="RRM_dom"/>
</dbReference>
<dbReference type="CDD" id="cd00590">
    <property type="entry name" value="RRM_SF"/>
    <property type="match status" value="1"/>
</dbReference>
<dbReference type="InterPro" id="IPR050907">
    <property type="entry name" value="SRSF"/>
</dbReference>
<dbReference type="Pfam" id="PF00076">
    <property type="entry name" value="RRM_1"/>
    <property type="match status" value="1"/>
</dbReference>
<feature type="compositionally biased region" description="Polar residues" evidence="2">
    <location>
        <begin position="47"/>
        <end position="60"/>
    </location>
</feature>
<dbReference type="InterPro" id="IPR035979">
    <property type="entry name" value="RBD_domain_sf"/>
</dbReference>
<dbReference type="Proteomes" id="UP001367316">
    <property type="component" value="Unassembled WGS sequence"/>
</dbReference>